<comment type="catalytic activity">
    <reaction evidence="1">
        <text>ATP + protein L-histidine = ADP + protein N-phospho-L-histidine.</text>
        <dbReference type="EC" id="2.7.13.3"/>
    </reaction>
</comment>
<evidence type="ECO:0000313" key="9">
    <source>
        <dbReference type="EMBL" id="MCM4083031.1"/>
    </source>
</evidence>
<dbReference type="InterPro" id="IPR005467">
    <property type="entry name" value="His_kinase_dom"/>
</dbReference>
<dbReference type="SUPFAM" id="SSF47384">
    <property type="entry name" value="Homodimeric domain of signal transducing histidine kinase"/>
    <property type="match status" value="1"/>
</dbReference>
<accession>A0ABT0YAG2</accession>
<dbReference type="InterPro" id="IPR003661">
    <property type="entry name" value="HisK_dim/P_dom"/>
</dbReference>
<evidence type="ECO:0000256" key="5">
    <source>
        <dbReference type="ARBA" id="ARBA00022679"/>
    </source>
</evidence>
<dbReference type="InterPro" id="IPR003018">
    <property type="entry name" value="GAF"/>
</dbReference>
<evidence type="ECO:0000256" key="1">
    <source>
        <dbReference type="ARBA" id="ARBA00000085"/>
    </source>
</evidence>
<keyword evidence="6 9" id="KW-0418">Kinase</keyword>
<evidence type="ECO:0000256" key="3">
    <source>
        <dbReference type="ARBA" id="ARBA00012438"/>
    </source>
</evidence>
<dbReference type="Gene3D" id="1.10.287.130">
    <property type="match status" value="1"/>
</dbReference>
<dbReference type="EC" id="2.7.13.3" evidence="3"/>
<reference evidence="9 10" key="1">
    <citation type="submission" date="2022-06" db="EMBL/GenBank/DDBJ databases">
        <title>Actinoplanes abujensis sp. nov., isolated from Nigerian arid soil.</title>
        <authorList>
            <person name="Ding P."/>
        </authorList>
    </citation>
    <scope>NUCLEOTIDE SEQUENCE [LARGE SCALE GENOMIC DNA]</scope>
    <source>
        <strain evidence="10">TRM88002</strain>
    </source>
</reference>
<feature type="domain" description="Histidine kinase" evidence="8">
    <location>
        <begin position="185"/>
        <end position="398"/>
    </location>
</feature>
<dbReference type="EMBL" id="JAMQOL010000053">
    <property type="protein sequence ID" value="MCM4083031.1"/>
    <property type="molecule type" value="Genomic_DNA"/>
</dbReference>
<dbReference type="InterPro" id="IPR004358">
    <property type="entry name" value="Sig_transdc_His_kin-like_C"/>
</dbReference>
<evidence type="ECO:0000256" key="2">
    <source>
        <dbReference type="ARBA" id="ARBA00004236"/>
    </source>
</evidence>
<dbReference type="SMART" id="SM00388">
    <property type="entry name" value="HisKA"/>
    <property type="match status" value="1"/>
</dbReference>
<evidence type="ECO:0000256" key="4">
    <source>
        <dbReference type="ARBA" id="ARBA00022553"/>
    </source>
</evidence>
<organism evidence="9 10">
    <name type="scientific">Paractinoplanes hotanensis</name>
    <dbReference type="NCBI Taxonomy" id="2906497"/>
    <lineage>
        <taxon>Bacteria</taxon>
        <taxon>Bacillati</taxon>
        <taxon>Actinomycetota</taxon>
        <taxon>Actinomycetes</taxon>
        <taxon>Micromonosporales</taxon>
        <taxon>Micromonosporaceae</taxon>
        <taxon>Paractinoplanes</taxon>
    </lineage>
</organism>
<dbReference type="RefSeq" id="WP_251802737.1">
    <property type="nucleotide sequence ID" value="NZ_JAMQOL010000053.1"/>
</dbReference>
<protein>
    <recommendedName>
        <fullName evidence="3">histidine kinase</fullName>
        <ecNumber evidence="3">2.7.13.3</ecNumber>
    </recommendedName>
</protein>
<dbReference type="Proteomes" id="UP001523216">
    <property type="component" value="Unassembled WGS sequence"/>
</dbReference>
<dbReference type="InterPro" id="IPR036890">
    <property type="entry name" value="HATPase_C_sf"/>
</dbReference>
<evidence type="ECO:0000256" key="7">
    <source>
        <dbReference type="ARBA" id="ARBA00023012"/>
    </source>
</evidence>
<gene>
    <name evidence="9" type="ORF">LXN57_36275</name>
</gene>
<dbReference type="PROSITE" id="PS50109">
    <property type="entry name" value="HIS_KIN"/>
    <property type="match status" value="1"/>
</dbReference>
<dbReference type="SMART" id="SM00387">
    <property type="entry name" value="HATPase_c"/>
    <property type="match status" value="1"/>
</dbReference>
<dbReference type="PANTHER" id="PTHR43711">
    <property type="entry name" value="TWO-COMPONENT HISTIDINE KINASE"/>
    <property type="match status" value="1"/>
</dbReference>
<evidence type="ECO:0000259" key="8">
    <source>
        <dbReference type="PROSITE" id="PS50109"/>
    </source>
</evidence>
<evidence type="ECO:0000256" key="6">
    <source>
        <dbReference type="ARBA" id="ARBA00022777"/>
    </source>
</evidence>
<comment type="subcellular location">
    <subcellularLocation>
        <location evidence="2">Cell membrane</location>
    </subcellularLocation>
</comment>
<dbReference type="SUPFAM" id="SSF55874">
    <property type="entry name" value="ATPase domain of HSP90 chaperone/DNA topoisomerase II/histidine kinase"/>
    <property type="match status" value="1"/>
</dbReference>
<dbReference type="Gene3D" id="3.30.450.40">
    <property type="match status" value="1"/>
</dbReference>
<dbReference type="CDD" id="cd00082">
    <property type="entry name" value="HisKA"/>
    <property type="match status" value="1"/>
</dbReference>
<dbReference type="PRINTS" id="PR00344">
    <property type="entry name" value="BCTRLSENSOR"/>
</dbReference>
<proteinExistence type="predicted"/>
<dbReference type="InterPro" id="IPR029016">
    <property type="entry name" value="GAF-like_dom_sf"/>
</dbReference>
<name>A0ABT0YAG2_9ACTN</name>
<dbReference type="GO" id="GO:0016301">
    <property type="term" value="F:kinase activity"/>
    <property type="evidence" value="ECO:0007669"/>
    <property type="project" value="UniProtKB-KW"/>
</dbReference>
<keyword evidence="7" id="KW-0902">Two-component regulatory system</keyword>
<dbReference type="Pfam" id="PF01590">
    <property type="entry name" value="GAF"/>
    <property type="match status" value="1"/>
</dbReference>
<dbReference type="InterPro" id="IPR036097">
    <property type="entry name" value="HisK_dim/P_sf"/>
</dbReference>
<dbReference type="Gene3D" id="3.30.565.10">
    <property type="entry name" value="Histidine kinase-like ATPase, C-terminal domain"/>
    <property type="match status" value="1"/>
</dbReference>
<dbReference type="SUPFAM" id="SSF55781">
    <property type="entry name" value="GAF domain-like"/>
    <property type="match status" value="1"/>
</dbReference>
<keyword evidence="4" id="KW-0597">Phosphoprotein</keyword>
<comment type="caution">
    <text evidence="9">The sequence shown here is derived from an EMBL/GenBank/DDBJ whole genome shotgun (WGS) entry which is preliminary data.</text>
</comment>
<dbReference type="PANTHER" id="PTHR43711:SF1">
    <property type="entry name" value="HISTIDINE KINASE 1"/>
    <property type="match status" value="1"/>
</dbReference>
<sequence length="398" mass="43716">MRAPLPPDEPGRLAALYDAHVLDTRPEEDFDDIALLASQICGTPVGLVSLVDRDRQWLKAKVGTELDALPRDLSFCAHTITSHELLEVPDAQEDGRFADNPGVGGLGIRFYAGAPVVLDGTYSVGTVCVVDREPRVLTSPQRRALRSLARHASVQLELRRYARRAGEIADQMRQVDRMKDSFLATVSHELRTPLSTIRGYLEMLLEDDFDAETSRRFLSVMSRNSDRLLRLIDELLLVAKMTDDRIELDLAEVDLADLAHQAVAACRALADHRGVKLRDRTGRPVPARGDAKRLAQVLNHLLVNAIKFTQPDGEITVDSTAEGEPELLITDTGVGIAAEELPHVFDRFYRCTAAEVMAAQGPGLGLAIVKSIVEAHHGSVHLQSEPGEGTTVRLTLPR</sequence>
<evidence type="ECO:0000313" key="10">
    <source>
        <dbReference type="Proteomes" id="UP001523216"/>
    </source>
</evidence>
<dbReference type="InterPro" id="IPR003594">
    <property type="entry name" value="HATPase_dom"/>
</dbReference>
<dbReference type="SMART" id="SM00065">
    <property type="entry name" value="GAF"/>
    <property type="match status" value="1"/>
</dbReference>
<keyword evidence="5" id="KW-0808">Transferase</keyword>
<dbReference type="Pfam" id="PF00512">
    <property type="entry name" value="HisKA"/>
    <property type="match status" value="1"/>
</dbReference>
<keyword evidence="10" id="KW-1185">Reference proteome</keyword>
<dbReference type="InterPro" id="IPR050736">
    <property type="entry name" value="Sensor_HK_Regulatory"/>
</dbReference>
<dbReference type="Pfam" id="PF02518">
    <property type="entry name" value="HATPase_c"/>
    <property type="match status" value="1"/>
</dbReference>